<evidence type="ECO:0000313" key="5">
    <source>
        <dbReference type="EMBL" id="SED75268.1"/>
    </source>
</evidence>
<dbReference type="InterPro" id="IPR018060">
    <property type="entry name" value="HTH_AraC"/>
</dbReference>
<dbReference type="AlphaFoldDB" id="A0A1M7CUP3"/>
<dbReference type="InterPro" id="IPR009057">
    <property type="entry name" value="Homeodomain-like_sf"/>
</dbReference>
<dbReference type="PANTHER" id="PTHR43130">
    <property type="entry name" value="ARAC-FAMILY TRANSCRIPTIONAL REGULATOR"/>
    <property type="match status" value="1"/>
</dbReference>
<feature type="domain" description="HTH araC/xylS-type" evidence="4">
    <location>
        <begin position="210"/>
        <end position="308"/>
    </location>
</feature>
<proteinExistence type="predicted"/>
<keyword evidence="2" id="KW-0804">Transcription</keyword>
<dbReference type="CDD" id="cd03137">
    <property type="entry name" value="GATase1_AraC_1"/>
    <property type="match status" value="1"/>
</dbReference>
<feature type="compositionally biased region" description="Basic and acidic residues" evidence="3">
    <location>
        <begin position="325"/>
        <end position="334"/>
    </location>
</feature>
<dbReference type="Gene3D" id="1.10.10.60">
    <property type="entry name" value="Homeodomain-like"/>
    <property type="match status" value="1"/>
</dbReference>
<dbReference type="SMART" id="SM00342">
    <property type="entry name" value="HTH_ARAC"/>
    <property type="match status" value="1"/>
</dbReference>
<dbReference type="InterPro" id="IPR052158">
    <property type="entry name" value="INH-QAR"/>
</dbReference>
<evidence type="ECO:0000259" key="4">
    <source>
        <dbReference type="PROSITE" id="PS01124"/>
    </source>
</evidence>
<dbReference type="EMBL" id="FNTI01000001">
    <property type="protein sequence ID" value="SED75268.1"/>
    <property type="molecule type" value="Genomic_DNA"/>
</dbReference>
<name>A0A1M7CUP3_9BRAD</name>
<accession>A0A1M7CUP3</accession>
<feature type="region of interest" description="Disordered" evidence="3">
    <location>
        <begin position="304"/>
        <end position="338"/>
    </location>
</feature>
<dbReference type="Gene3D" id="3.40.50.880">
    <property type="match status" value="1"/>
</dbReference>
<dbReference type="SUPFAM" id="SSF46689">
    <property type="entry name" value="Homeodomain-like"/>
    <property type="match status" value="2"/>
</dbReference>
<reference evidence="5 6" key="1">
    <citation type="submission" date="2016-10" db="EMBL/GenBank/DDBJ databases">
        <authorList>
            <person name="de Groot N.N."/>
        </authorList>
    </citation>
    <scope>NUCLEOTIDE SEQUENCE [LARGE SCALE GENOMIC DNA]</scope>
    <source>
        <strain evidence="5 6">GAS522</strain>
    </source>
</reference>
<dbReference type="Proteomes" id="UP000183208">
    <property type="component" value="Unassembled WGS sequence"/>
</dbReference>
<sequence>MQPIGLVTFPGFHVMSLAAVSVFEVANLELGERRYDFQFLSESGGSIRTSAGLTVETRPFDDSPLDTIIVGGSAEESLRPSEGMLAFLRRASQISRRLAATCVGAFTLAEAGLLDGKRVTTHWDYARELQRRYPKVRVQEDRIFVIDGSVWTSAGMTATLDLALAMVEDDIGPDLARKVARKMVVHHRRAGGQSQLSALLELEPKSDRIQTALAFARQNLHTELTVEKLADAARLSPRQFTRAFAAETGDSPAKAIEKLRLEAARLMLENSRHPIESIAQHTGFADRERMRRAFVRAFGLPPQAMRRQARQPDSDVPSGSLPALRDADIGREPITRGNTRSFREIEELGPSTLRFGHGRFVQHHIPNSGEDAVCDASGVRCDPVFR</sequence>
<evidence type="ECO:0000256" key="3">
    <source>
        <dbReference type="SAM" id="MobiDB-lite"/>
    </source>
</evidence>
<dbReference type="Pfam" id="PF01965">
    <property type="entry name" value="DJ-1_PfpI"/>
    <property type="match status" value="1"/>
</dbReference>
<protein>
    <submittedName>
        <fullName evidence="5">Transcriptional regulator, AraC family with amidase-like domain</fullName>
    </submittedName>
</protein>
<dbReference type="PROSITE" id="PS01124">
    <property type="entry name" value="HTH_ARAC_FAMILY_2"/>
    <property type="match status" value="1"/>
</dbReference>
<dbReference type="PANTHER" id="PTHR43130:SF3">
    <property type="entry name" value="HTH-TYPE TRANSCRIPTIONAL REGULATOR RV1931C"/>
    <property type="match status" value="1"/>
</dbReference>
<dbReference type="Pfam" id="PF12833">
    <property type="entry name" value="HTH_18"/>
    <property type="match status" value="1"/>
</dbReference>
<dbReference type="InterPro" id="IPR002818">
    <property type="entry name" value="DJ-1/PfpI"/>
</dbReference>
<dbReference type="SUPFAM" id="SSF52317">
    <property type="entry name" value="Class I glutamine amidotransferase-like"/>
    <property type="match status" value="1"/>
</dbReference>
<evidence type="ECO:0000313" key="6">
    <source>
        <dbReference type="Proteomes" id="UP000183208"/>
    </source>
</evidence>
<keyword evidence="1" id="KW-0805">Transcription regulation</keyword>
<dbReference type="GO" id="GO:0003700">
    <property type="term" value="F:DNA-binding transcription factor activity"/>
    <property type="evidence" value="ECO:0007669"/>
    <property type="project" value="InterPro"/>
</dbReference>
<dbReference type="GO" id="GO:0043565">
    <property type="term" value="F:sequence-specific DNA binding"/>
    <property type="evidence" value="ECO:0007669"/>
    <property type="project" value="InterPro"/>
</dbReference>
<dbReference type="OrthoDB" id="9793422at2"/>
<evidence type="ECO:0000256" key="2">
    <source>
        <dbReference type="ARBA" id="ARBA00023163"/>
    </source>
</evidence>
<gene>
    <name evidence="5" type="ORF">SAMN05444171_5040</name>
</gene>
<organism evidence="5 6">
    <name type="scientific">Bradyrhizobium lablabi</name>
    <dbReference type="NCBI Taxonomy" id="722472"/>
    <lineage>
        <taxon>Bacteria</taxon>
        <taxon>Pseudomonadati</taxon>
        <taxon>Pseudomonadota</taxon>
        <taxon>Alphaproteobacteria</taxon>
        <taxon>Hyphomicrobiales</taxon>
        <taxon>Nitrobacteraceae</taxon>
        <taxon>Bradyrhizobium</taxon>
    </lineage>
</organism>
<dbReference type="InterPro" id="IPR029062">
    <property type="entry name" value="Class_I_gatase-like"/>
</dbReference>
<evidence type="ECO:0000256" key="1">
    <source>
        <dbReference type="ARBA" id="ARBA00023015"/>
    </source>
</evidence>